<keyword evidence="4" id="KW-1185">Reference proteome</keyword>
<feature type="region of interest" description="Disordered" evidence="1">
    <location>
        <begin position="51"/>
        <end position="81"/>
    </location>
</feature>
<feature type="domain" description="SpoVT-AbrB" evidence="2">
    <location>
        <begin position="1"/>
        <end position="52"/>
    </location>
</feature>
<protein>
    <recommendedName>
        <fullName evidence="2">SpoVT-AbrB domain-containing protein</fullName>
    </recommendedName>
</protein>
<reference evidence="4" key="1">
    <citation type="submission" date="2017-02" db="EMBL/GenBank/DDBJ databases">
        <title>Natronthermophilus aegyptiacus gen. nov.,sp. nov., an aerobic, extremely halophilic alkalithermophilic archaeon isolated from the athalassohaline Wadi An Natrun, Egypt.</title>
        <authorList>
            <person name="Zhao B."/>
        </authorList>
    </citation>
    <scope>NUCLEOTIDE SEQUENCE [LARGE SCALE GENOMIC DNA]</scope>
    <source>
        <strain evidence="4">JW/NM-HA 15</strain>
    </source>
</reference>
<accession>A0A2Z2HT11</accession>
<proteinExistence type="predicted"/>
<dbReference type="SMART" id="SM00966">
    <property type="entry name" value="SpoVT_AbrB"/>
    <property type="match status" value="1"/>
</dbReference>
<dbReference type="GeneID" id="32894748"/>
<evidence type="ECO:0000259" key="2">
    <source>
        <dbReference type="PROSITE" id="PS51740"/>
    </source>
</evidence>
<dbReference type="KEGG" id="naj:B1756_11685"/>
<dbReference type="OrthoDB" id="28233at2157"/>
<dbReference type="RefSeq" id="WP_186336455.1">
    <property type="nucleotide sequence ID" value="NZ_CP019893.1"/>
</dbReference>
<organism evidence="3 4">
    <name type="scientific">Natrarchaeobaculum aegyptiacum</name>
    <dbReference type="NCBI Taxonomy" id="745377"/>
    <lineage>
        <taxon>Archaea</taxon>
        <taxon>Methanobacteriati</taxon>
        <taxon>Methanobacteriota</taxon>
        <taxon>Stenosarchaea group</taxon>
        <taxon>Halobacteria</taxon>
        <taxon>Halobacteriales</taxon>
        <taxon>Natrialbaceae</taxon>
        <taxon>Natrarchaeobaculum</taxon>
    </lineage>
</organism>
<dbReference type="InterPro" id="IPR007159">
    <property type="entry name" value="SpoVT-AbrB_dom"/>
</dbReference>
<dbReference type="Gene3D" id="2.10.260.10">
    <property type="match status" value="1"/>
</dbReference>
<gene>
    <name evidence="3" type="ORF">B1756_11685</name>
</gene>
<dbReference type="InterPro" id="IPR037914">
    <property type="entry name" value="SpoVT-AbrB_sf"/>
</dbReference>
<dbReference type="AlphaFoldDB" id="A0A2Z2HT11"/>
<evidence type="ECO:0000256" key="1">
    <source>
        <dbReference type="SAM" id="MobiDB-lite"/>
    </source>
</evidence>
<dbReference type="GO" id="GO:0003677">
    <property type="term" value="F:DNA binding"/>
    <property type="evidence" value="ECO:0007669"/>
    <property type="project" value="InterPro"/>
</dbReference>
<feature type="compositionally biased region" description="Basic and acidic residues" evidence="1">
    <location>
        <begin position="62"/>
        <end position="81"/>
    </location>
</feature>
<evidence type="ECO:0000313" key="4">
    <source>
        <dbReference type="Proteomes" id="UP000250088"/>
    </source>
</evidence>
<dbReference type="EMBL" id="CP019893">
    <property type="protein sequence ID" value="ARS90319.1"/>
    <property type="molecule type" value="Genomic_DNA"/>
</dbReference>
<dbReference type="Proteomes" id="UP000250088">
    <property type="component" value="Chromosome"/>
</dbReference>
<sequence>MTEITTDERGRVTIPKEIRERFGERYRLIELRDGVKLLPVPDDPVSALRAASSDEFTEASMEDLREAGFEEARDQTDEHVR</sequence>
<dbReference type="SUPFAM" id="SSF89447">
    <property type="entry name" value="AbrB/MazE/MraZ-like"/>
    <property type="match status" value="1"/>
</dbReference>
<dbReference type="PROSITE" id="PS51740">
    <property type="entry name" value="SPOVT_ABRB"/>
    <property type="match status" value="1"/>
</dbReference>
<evidence type="ECO:0000313" key="3">
    <source>
        <dbReference type="EMBL" id="ARS90319.1"/>
    </source>
</evidence>
<name>A0A2Z2HT11_9EURY</name>